<organism evidence="2 5">
    <name type="scientific">Mycobacterium tuberculosis</name>
    <dbReference type="NCBI Taxonomy" id="1773"/>
    <lineage>
        <taxon>Bacteria</taxon>
        <taxon>Bacillati</taxon>
        <taxon>Actinomycetota</taxon>
        <taxon>Actinomycetes</taxon>
        <taxon>Mycobacteriales</taxon>
        <taxon>Mycobacteriaceae</taxon>
        <taxon>Mycobacterium</taxon>
        <taxon>Mycobacterium tuberculosis complex</taxon>
    </lineage>
</organism>
<evidence type="ECO:0000313" key="4">
    <source>
        <dbReference type="Proteomes" id="UP000039021"/>
    </source>
</evidence>
<dbReference type="Proteomes" id="UP000039021">
    <property type="component" value="Unassembled WGS sequence"/>
</dbReference>
<accession>A0A654U436</accession>
<sequence>MRTSGPLRPSGRKLASSSSGGSTLGVPSSARTRSAIDVDHFTARASSTPVAGSQTNITSASDP</sequence>
<evidence type="ECO:0000313" key="3">
    <source>
        <dbReference type="EMBL" id="COZ33615.1"/>
    </source>
</evidence>
<reference evidence="4 5" key="2">
    <citation type="submission" date="2015-03" db="EMBL/GenBank/DDBJ databases">
        <authorList>
            <consortium name="Pathogen Informatics"/>
        </authorList>
    </citation>
    <scope>NUCLEOTIDE SEQUENCE [LARGE SCALE GENOMIC DNA]</scope>
    <source>
        <strain evidence="2 5">C09601061</strain>
        <strain evidence="4">N09902308</strain>
    </source>
</reference>
<dbReference type="AlphaFoldDB" id="A0A654U436"/>
<gene>
    <name evidence="2" type="ORF">ERS007657_03252</name>
    <name evidence="3" type="ORF">ERS007739_03639</name>
</gene>
<evidence type="ECO:0000313" key="2">
    <source>
        <dbReference type="EMBL" id="CFR95978.1"/>
    </source>
</evidence>
<dbReference type="EMBL" id="CGCX01001497">
    <property type="protein sequence ID" value="CFR95978.1"/>
    <property type="molecule type" value="Genomic_DNA"/>
</dbReference>
<evidence type="ECO:0000256" key="1">
    <source>
        <dbReference type="SAM" id="MobiDB-lite"/>
    </source>
</evidence>
<feature type="region of interest" description="Disordered" evidence="1">
    <location>
        <begin position="1"/>
        <end position="34"/>
    </location>
</feature>
<dbReference type="Proteomes" id="UP000046680">
    <property type="component" value="Unassembled WGS sequence"/>
</dbReference>
<evidence type="ECO:0000313" key="5">
    <source>
        <dbReference type="Proteomes" id="UP000046680"/>
    </source>
</evidence>
<feature type="compositionally biased region" description="Low complexity" evidence="1">
    <location>
        <begin position="12"/>
        <end position="29"/>
    </location>
</feature>
<proteinExistence type="predicted"/>
<dbReference type="EMBL" id="CSBK01001951">
    <property type="protein sequence ID" value="COZ33615.1"/>
    <property type="molecule type" value="Genomic_DNA"/>
</dbReference>
<reference evidence="3" key="1">
    <citation type="submission" date="2015-03" db="EMBL/GenBank/DDBJ databases">
        <authorList>
            <consortium name="Pathogen Informatics"/>
            <person name="Murphy D."/>
        </authorList>
    </citation>
    <scope>NUCLEOTIDE SEQUENCE</scope>
    <source>
        <strain evidence="3">N09902308</strain>
    </source>
</reference>
<name>A0A654U436_MYCTX</name>
<protein>
    <submittedName>
        <fullName evidence="2">Uncharacterized protein</fullName>
    </submittedName>
</protein>